<organism evidence="1 2">
    <name type="scientific">Methyloversatilis universalis (strain ATCC BAA-1314 / DSM 25237 / JCM 13912 / CCUG 52030 / FAM5)</name>
    <dbReference type="NCBI Taxonomy" id="1000565"/>
    <lineage>
        <taxon>Bacteria</taxon>
        <taxon>Pseudomonadati</taxon>
        <taxon>Pseudomonadota</taxon>
        <taxon>Betaproteobacteria</taxon>
        <taxon>Nitrosomonadales</taxon>
        <taxon>Sterolibacteriaceae</taxon>
        <taxon>Methyloversatilis</taxon>
    </lineage>
</organism>
<proteinExistence type="predicted"/>
<dbReference type="RefSeq" id="WP_008061344.1">
    <property type="nucleotide sequence ID" value="NZ_AFHG01000049.1"/>
</dbReference>
<gene>
    <name evidence="1" type="ORF">METUNv1_02060</name>
</gene>
<dbReference type="EMBL" id="AFHG01000049">
    <property type="protein sequence ID" value="EGK71556.1"/>
    <property type="molecule type" value="Genomic_DNA"/>
</dbReference>
<protein>
    <submittedName>
        <fullName evidence="1">Uncharacterized protein</fullName>
    </submittedName>
</protein>
<dbReference type="AlphaFoldDB" id="F5RCQ5"/>
<name>F5RCQ5_METUF</name>
<keyword evidence="2" id="KW-1185">Reference proteome</keyword>
<evidence type="ECO:0000313" key="1">
    <source>
        <dbReference type="EMBL" id="EGK71556.1"/>
    </source>
</evidence>
<evidence type="ECO:0000313" key="2">
    <source>
        <dbReference type="Proteomes" id="UP000005019"/>
    </source>
</evidence>
<dbReference type="Proteomes" id="UP000005019">
    <property type="component" value="Unassembled WGS sequence"/>
</dbReference>
<reference evidence="1 2" key="1">
    <citation type="journal article" date="2011" name="J. Bacteriol.">
        <title>Genome sequence of Methyloversatilis universalis FAM5T, a methylotrophic representative of the order Rhodocyclales.</title>
        <authorList>
            <person name="Kittichotirat W."/>
            <person name="Good N.M."/>
            <person name="Hall R."/>
            <person name="Bringel F."/>
            <person name="Lajus A."/>
            <person name="Medigue C."/>
            <person name="Smalley N.E."/>
            <person name="Beck D."/>
            <person name="Bumgarner R."/>
            <person name="Vuilleumier S."/>
            <person name="Kalyuzhnaya M.G."/>
        </authorList>
    </citation>
    <scope>NUCLEOTIDE SEQUENCE [LARGE SCALE GENOMIC DNA]</scope>
    <source>
        <strain evidence="2">ATCC BAA-1314 / JCM 13912 / FAM5</strain>
    </source>
</reference>
<comment type="caution">
    <text evidence="1">The sequence shown here is derived from an EMBL/GenBank/DDBJ whole genome shotgun (WGS) entry which is preliminary data.</text>
</comment>
<accession>F5RCQ5</accession>
<dbReference type="OrthoDB" id="9135677at2"/>
<sequence length="81" mass="8817">MRYPSGQEVLPGDTVQINTRHSGKVVACVAEGLYLPPHSAEQWGYLQTGAMIDTDFGGLVHYPAESDLTDDGVELMQRAPQ</sequence>
<dbReference type="eggNOG" id="ENOG502ZIWG">
    <property type="taxonomic scope" value="Bacteria"/>
</dbReference>